<dbReference type="PANTHER" id="PTHR45527">
    <property type="entry name" value="NONRIBOSOMAL PEPTIDE SYNTHETASE"/>
    <property type="match status" value="1"/>
</dbReference>
<keyword evidence="11" id="KW-1185">Reference proteome</keyword>
<dbReference type="InterPro" id="IPR010071">
    <property type="entry name" value="AA_adenyl_dom"/>
</dbReference>
<keyword evidence="8" id="KW-0511">Multifunctional enzyme</keyword>
<dbReference type="SUPFAM" id="SSF56801">
    <property type="entry name" value="Acetyl-CoA synthetase-like"/>
    <property type="match status" value="1"/>
</dbReference>
<dbReference type="AlphaFoldDB" id="A0AAJ2N4X3"/>
<evidence type="ECO:0000256" key="5">
    <source>
        <dbReference type="ARBA" id="ARBA00022598"/>
    </source>
</evidence>
<dbReference type="NCBIfam" id="TIGR01733">
    <property type="entry name" value="AA-adenyl-dom"/>
    <property type="match status" value="1"/>
</dbReference>
<evidence type="ECO:0000256" key="1">
    <source>
        <dbReference type="ARBA" id="ARBA00001957"/>
    </source>
</evidence>
<dbReference type="PROSITE" id="PS00455">
    <property type="entry name" value="AMP_BINDING"/>
    <property type="match status" value="1"/>
</dbReference>
<evidence type="ECO:0000256" key="6">
    <source>
        <dbReference type="ARBA" id="ARBA00022737"/>
    </source>
</evidence>
<feature type="domain" description="Carrier" evidence="9">
    <location>
        <begin position="969"/>
        <end position="1044"/>
    </location>
</feature>
<evidence type="ECO:0000256" key="7">
    <source>
        <dbReference type="ARBA" id="ARBA00023194"/>
    </source>
</evidence>
<dbReference type="InterPro" id="IPR009081">
    <property type="entry name" value="PP-bd_ACP"/>
</dbReference>
<dbReference type="GO" id="GO:0043041">
    <property type="term" value="P:amino acid activation for nonribosomal peptide biosynthetic process"/>
    <property type="evidence" value="ECO:0007669"/>
    <property type="project" value="TreeGrafter"/>
</dbReference>
<dbReference type="Gene3D" id="3.30.559.10">
    <property type="entry name" value="Chloramphenicol acetyltransferase-like domain"/>
    <property type="match status" value="1"/>
</dbReference>
<evidence type="ECO:0000313" key="11">
    <source>
        <dbReference type="Proteomes" id="UP001250538"/>
    </source>
</evidence>
<dbReference type="RefSeq" id="WP_175560832.1">
    <property type="nucleotide sequence ID" value="NZ_JAVYAA010000002.1"/>
</dbReference>
<comment type="caution">
    <text evidence="10">The sequence shown here is derived from an EMBL/GenBank/DDBJ whole genome shotgun (WGS) entry which is preliminary data.</text>
</comment>
<keyword evidence="3" id="KW-0596">Phosphopantetheine</keyword>
<dbReference type="InterPro" id="IPR020845">
    <property type="entry name" value="AMP-binding_CS"/>
</dbReference>
<dbReference type="FunFam" id="2.30.38.10:FF:000001">
    <property type="entry name" value="Non-ribosomal peptide synthetase PvdI"/>
    <property type="match status" value="1"/>
</dbReference>
<evidence type="ECO:0000313" key="10">
    <source>
        <dbReference type="EMBL" id="MDT8977085.1"/>
    </source>
</evidence>
<dbReference type="GO" id="GO:0008610">
    <property type="term" value="P:lipid biosynthetic process"/>
    <property type="evidence" value="ECO:0007669"/>
    <property type="project" value="UniProtKB-ARBA"/>
</dbReference>
<evidence type="ECO:0000259" key="9">
    <source>
        <dbReference type="PROSITE" id="PS50075"/>
    </source>
</evidence>
<dbReference type="Gene3D" id="1.10.1200.10">
    <property type="entry name" value="ACP-like"/>
    <property type="match status" value="1"/>
</dbReference>
<dbReference type="GO" id="GO:0017000">
    <property type="term" value="P:antibiotic biosynthetic process"/>
    <property type="evidence" value="ECO:0007669"/>
    <property type="project" value="UniProtKB-KW"/>
</dbReference>
<dbReference type="PANTHER" id="PTHR45527:SF1">
    <property type="entry name" value="FATTY ACID SYNTHASE"/>
    <property type="match status" value="1"/>
</dbReference>
<dbReference type="EMBL" id="JAVYAA010000002">
    <property type="protein sequence ID" value="MDT8977085.1"/>
    <property type="molecule type" value="Genomic_DNA"/>
</dbReference>
<dbReference type="Pfam" id="PF00501">
    <property type="entry name" value="AMP-binding"/>
    <property type="match status" value="1"/>
</dbReference>
<protein>
    <submittedName>
        <fullName evidence="10">Non-ribosomal peptide synthetase</fullName>
    </submittedName>
</protein>
<dbReference type="SMART" id="SM00823">
    <property type="entry name" value="PKS_PP"/>
    <property type="match status" value="1"/>
</dbReference>
<evidence type="ECO:0000256" key="8">
    <source>
        <dbReference type="ARBA" id="ARBA00023268"/>
    </source>
</evidence>
<accession>A0AAJ2N4X3</accession>
<keyword evidence="6" id="KW-0677">Repeat</keyword>
<comment type="similarity">
    <text evidence="2">Belongs to the ATP-dependent AMP-binding enzyme family.</text>
</comment>
<dbReference type="InterPro" id="IPR036736">
    <property type="entry name" value="ACP-like_sf"/>
</dbReference>
<dbReference type="GO" id="GO:0016874">
    <property type="term" value="F:ligase activity"/>
    <property type="evidence" value="ECO:0007669"/>
    <property type="project" value="UniProtKB-KW"/>
</dbReference>
<dbReference type="InterPro" id="IPR023213">
    <property type="entry name" value="CAT-like_dom_sf"/>
</dbReference>
<reference evidence="11" key="1">
    <citation type="submission" date="2023-09" db="EMBL/GenBank/DDBJ databases">
        <title>Paenibacillus sp. chi10 Genome sequencing and assembly.</title>
        <authorList>
            <person name="Kim I."/>
        </authorList>
    </citation>
    <scope>NUCLEOTIDE SEQUENCE [LARGE SCALE GENOMIC DNA]</scope>
    <source>
        <strain evidence="11">chi10</strain>
    </source>
</reference>
<keyword evidence="7" id="KW-0045">Antibiotic biosynthesis</keyword>
<evidence type="ECO:0000256" key="2">
    <source>
        <dbReference type="ARBA" id="ARBA00006432"/>
    </source>
</evidence>
<dbReference type="FunFam" id="3.40.50.980:FF:000001">
    <property type="entry name" value="Non-ribosomal peptide synthetase"/>
    <property type="match status" value="1"/>
</dbReference>
<dbReference type="Pfam" id="PF00668">
    <property type="entry name" value="Condensation"/>
    <property type="match status" value="1"/>
</dbReference>
<dbReference type="InterPro" id="IPR000873">
    <property type="entry name" value="AMP-dep_synth/lig_dom"/>
</dbReference>
<evidence type="ECO:0000256" key="3">
    <source>
        <dbReference type="ARBA" id="ARBA00022450"/>
    </source>
</evidence>
<dbReference type="InterPro" id="IPR001242">
    <property type="entry name" value="Condensation_dom"/>
</dbReference>
<gene>
    <name evidence="10" type="ORF">RQP50_12610</name>
</gene>
<dbReference type="SUPFAM" id="SSF47336">
    <property type="entry name" value="ACP-like"/>
    <property type="match status" value="1"/>
</dbReference>
<dbReference type="Pfam" id="PF00550">
    <property type="entry name" value="PP-binding"/>
    <property type="match status" value="1"/>
</dbReference>
<dbReference type="Gene3D" id="3.30.559.30">
    <property type="entry name" value="Nonribosomal peptide synthetase, condensation domain"/>
    <property type="match status" value="2"/>
</dbReference>
<keyword evidence="5" id="KW-0436">Ligase</keyword>
<proteinExistence type="inferred from homology"/>
<comment type="cofactor">
    <cofactor evidence="1">
        <name>pantetheine 4'-phosphate</name>
        <dbReference type="ChEBI" id="CHEBI:47942"/>
    </cofactor>
</comment>
<organism evidence="10 11">
    <name type="scientific">Paenibacillus suaedae</name>
    <dbReference type="NCBI Taxonomy" id="3077233"/>
    <lineage>
        <taxon>Bacteria</taxon>
        <taxon>Bacillati</taxon>
        <taxon>Bacillota</taxon>
        <taxon>Bacilli</taxon>
        <taxon>Bacillales</taxon>
        <taxon>Paenibacillaceae</taxon>
        <taxon>Paenibacillus</taxon>
    </lineage>
</organism>
<evidence type="ECO:0000256" key="4">
    <source>
        <dbReference type="ARBA" id="ARBA00022553"/>
    </source>
</evidence>
<dbReference type="InterPro" id="IPR025110">
    <property type="entry name" value="AMP-bd_C"/>
</dbReference>
<name>A0AAJ2N4X3_9BACL</name>
<dbReference type="GO" id="GO:0005737">
    <property type="term" value="C:cytoplasm"/>
    <property type="evidence" value="ECO:0007669"/>
    <property type="project" value="TreeGrafter"/>
</dbReference>
<dbReference type="Proteomes" id="UP001250538">
    <property type="component" value="Unassembled WGS sequence"/>
</dbReference>
<dbReference type="Gene3D" id="2.30.38.10">
    <property type="entry name" value="Luciferase, Domain 3"/>
    <property type="match status" value="1"/>
</dbReference>
<sequence length="1250" mass="142750">MMSTNHPIDKANVEDILALSPQQQGILFHYLRDPKAYFEQLSFRLSGFGQVEIVKRAWQNVMEANQMLRTCFRWEKMESPVQIILKKYIIPFAEYDLTKESAHRQSVLIEEIKAEDRKRGIDIRGSAFRLTVCKLSDTEQEMIISYHHILFDGWSTSILLKEFFQAYRELLVHGETQIPVKSSYKSYILWHKNQEISHQKTFWKKYLEGFDNKTPLPAVRKHIQGLNASLKENHVFIRKLTSDQQEQLHKFAIENEVTLAALIYTAWGLVLQRYNNTDDVLFGSTVAGRKANVAGIDKMVGLFTNTLPLRVRTEANDSVSQLVKRVNQFLVEREEFESTPLSVVNALHEIGKHEQLFDSIVVIENYPVDQMLSRHESGLKLELSSINKSINYPLALGVYPFDGMEMEINYDNELFDRNSIELFASHFIQILTNIAANGDTNVAHLEMLSKEERQKILVEWNSTETSFSKASSVSELFEQQVAKSPDHVAVVLNEQSYTFQQLNDIANRLARTLRSNGLKTNQVIALLLDKSLEMIVAIVAVLKAGGAYLPIDPNTPAERVRFMLEDSDATMVLMKSQWKDKLDFTGLVLDMEDPAVYANDSSGLPTIASPNDLAVIYYTSGSTGNPKGVMIEHHGIANVQSYFQNDLKINEHDRIAQFASFAFSATIWEVFMGLLTGATLYLLTPELIADKNKFTSYFRDNEITTVTMAPTYLSELDPANFPLLKRLITAGSEITHELVEVWGVDRTYINAYGTTEVTNAALTWMHEQNMKIPDPVLIGRAFQNKYAYILDRNLELMPVGVVGELCISGTGIARGYINQPQLSAEKFVPDPFRPGEKMFRTGDLALYMPDGNVQLMGRADRQVNIRGFRIELGEVEAILRKHPAVREAVVVAREDHLCAYLVYETNADSGHEKFSSEWKLFCSGYLPSYMIPSHFVPIDTLPLNSSRKVDIKQLPDPIEYVQEHRRVELPNNEIQVQVAAIWREVLSLDVIGIYDNFFDLGGNSILLMRLHSKLDKKFPGDIEITDLFTHTNVFDLAEFIARKRKETETEPRKLQELRFPGETLTDMGIQTSGYEWVLDRTLYDSLQEIALRENTKVDVILVSMLMHQLSEMTNETSVTLETMIRSFNTSVQVDIHLEYIEDFSSLFREVDRKAGDVAAGYPLDELDRCIKTLDGKGILLFLYRKDRLTVPTNLFHVFDLLLGFSEENEEVVFTIEYKKNKLRDEKVEELIQQYATNLHLLVNQLSAQAR</sequence>
<dbReference type="InterPro" id="IPR045851">
    <property type="entry name" value="AMP-bd_C_sf"/>
</dbReference>
<dbReference type="GO" id="GO:0044550">
    <property type="term" value="P:secondary metabolite biosynthetic process"/>
    <property type="evidence" value="ECO:0007669"/>
    <property type="project" value="TreeGrafter"/>
</dbReference>
<dbReference type="SUPFAM" id="SSF52777">
    <property type="entry name" value="CoA-dependent acyltransferases"/>
    <property type="match status" value="3"/>
</dbReference>
<dbReference type="PROSITE" id="PS50075">
    <property type="entry name" value="CARRIER"/>
    <property type="match status" value="1"/>
</dbReference>
<dbReference type="Pfam" id="PF13193">
    <property type="entry name" value="AMP-binding_C"/>
    <property type="match status" value="1"/>
</dbReference>
<keyword evidence="4" id="KW-0597">Phosphoprotein</keyword>
<dbReference type="Gene3D" id="3.30.300.30">
    <property type="match status" value="1"/>
</dbReference>
<dbReference type="InterPro" id="IPR020806">
    <property type="entry name" value="PKS_PP-bd"/>
</dbReference>
<dbReference type="GO" id="GO:0031177">
    <property type="term" value="F:phosphopantetheine binding"/>
    <property type="evidence" value="ECO:0007669"/>
    <property type="project" value="InterPro"/>
</dbReference>
<dbReference type="FunFam" id="3.40.50.12780:FF:000012">
    <property type="entry name" value="Non-ribosomal peptide synthetase"/>
    <property type="match status" value="1"/>
</dbReference>
<dbReference type="Gene3D" id="3.40.50.980">
    <property type="match status" value="2"/>
</dbReference>